<dbReference type="KEGG" id="ang:An16g05890"/>
<organism evidence="1">
    <name type="scientific">Aspergillus niger</name>
    <dbReference type="NCBI Taxonomy" id="5061"/>
    <lineage>
        <taxon>Eukaryota</taxon>
        <taxon>Fungi</taxon>
        <taxon>Dikarya</taxon>
        <taxon>Ascomycota</taxon>
        <taxon>Pezizomycotina</taxon>
        <taxon>Eurotiomycetes</taxon>
        <taxon>Eurotiomycetidae</taxon>
        <taxon>Eurotiales</taxon>
        <taxon>Aspergillaceae</taxon>
        <taxon>Aspergillus</taxon>
        <taxon>Aspergillus subgen. Circumdati</taxon>
    </lineage>
</organism>
<dbReference type="VEuPathDB" id="FungiDB:An16g05890"/>
<accession>A0AAJ8E2C4</accession>
<gene>
    <name evidence="1" type="ORF">An16g05890</name>
</gene>
<reference evidence="1" key="1">
    <citation type="submission" date="2025-02" db="EMBL/GenBank/DDBJ databases">
        <authorList>
            <consortium name="NCBI Genome Project"/>
        </authorList>
    </citation>
    <scope>NUCLEOTIDE SEQUENCE</scope>
</reference>
<dbReference type="AlphaFoldDB" id="A0AAJ8E2C4"/>
<sequence>MKRKAWKRRGRPTISEVKKINYIGFYHRPGCESNRYALEVLMNYAVLGAKLYHENLKDGKVGGERKDAEPNVMFQCPITKPGKLAGTYQNQFHLKDLRCYVDFMDLEIIPLYERLTLSDTENGVRYGDLWCCQSSTGGCIKRPERELPTPMEGFNCTMQTLWKRPVLRLNATA</sequence>
<dbReference type="RefSeq" id="XP_059604833.1">
    <property type="nucleotide sequence ID" value="XM_059745183.1"/>
</dbReference>
<dbReference type="GeneID" id="84593452"/>
<name>A0AAJ8E2C4_ASPNG</name>
<reference evidence="1" key="2">
    <citation type="submission" date="2025-08" db="UniProtKB">
        <authorList>
            <consortium name="RefSeq"/>
        </authorList>
    </citation>
    <scope>IDENTIFICATION</scope>
</reference>
<protein>
    <submittedName>
        <fullName evidence="1">Uncharacterized protein</fullName>
    </submittedName>
</protein>
<proteinExistence type="predicted"/>
<evidence type="ECO:0000313" key="1">
    <source>
        <dbReference type="RefSeq" id="XP_059604833.1"/>
    </source>
</evidence>